<gene>
    <name evidence="1" type="ORF">KSF_058030</name>
</gene>
<dbReference type="RefSeq" id="WP_220206420.1">
    <property type="nucleotide sequence ID" value="NZ_BNJK01000001.1"/>
</dbReference>
<organism evidence="1 2">
    <name type="scientific">Reticulibacter mediterranei</name>
    <dbReference type="NCBI Taxonomy" id="2778369"/>
    <lineage>
        <taxon>Bacteria</taxon>
        <taxon>Bacillati</taxon>
        <taxon>Chloroflexota</taxon>
        <taxon>Ktedonobacteria</taxon>
        <taxon>Ktedonobacterales</taxon>
        <taxon>Reticulibacteraceae</taxon>
        <taxon>Reticulibacter</taxon>
    </lineage>
</organism>
<dbReference type="InterPro" id="IPR036188">
    <property type="entry name" value="FAD/NAD-bd_sf"/>
</dbReference>
<dbReference type="AlphaFoldDB" id="A0A8J3N4W3"/>
<reference evidence="1" key="1">
    <citation type="submission" date="2020-10" db="EMBL/GenBank/DDBJ databases">
        <title>Taxonomic study of unclassified bacteria belonging to the class Ktedonobacteria.</title>
        <authorList>
            <person name="Yabe S."/>
            <person name="Wang C.M."/>
            <person name="Zheng Y."/>
            <person name="Sakai Y."/>
            <person name="Cavaletti L."/>
            <person name="Monciardini P."/>
            <person name="Donadio S."/>
        </authorList>
    </citation>
    <scope>NUCLEOTIDE SEQUENCE</scope>
    <source>
        <strain evidence="1">ID150040</strain>
    </source>
</reference>
<comment type="caution">
    <text evidence="1">The sequence shown here is derived from an EMBL/GenBank/DDBJ whole genome shotgun (WGS) entry which is preliminary data.</text>
</comment>
<dbReference type="PRINTS" id="PR00419">
    <property type="entry name" value="ADXRDTASE"/>
</dbReference>
<dbReference type="SUPFAM" id="SSF51905">
    <property type="entry name" value="FAD/NAD(P)-binding domain"/>
    <property type="match status" value="1"/>
</dbReference>
<keyword evidence="2" id="KW-1185">Reference proteome</keyword>
<sequence>MLRTTYDAAIIGAGPNGLAAAITLARAGLAVIVFEAHDTPGGGARTQELTLPGFLHDVCSAIYPLAAASPFFRSLPLEQFGLEWVQPTIPLAHPLEDRTAVLLERSVEATGISTGCDARAYRRLMSPFVTQWEVLVQSVMGPLRLRPLLRHALTTAPFGIAALSSAQMLANWQFRGERAKALLAGLCAHAQLPLNQPISAAAGLMLGVAGHACGWPFPRGGAQRLTDALVAYLRSLGGEIVTGVEIKTLAELPPARVVLGDITPRQLLRIAGQRLPAGYQHSLQRFRYGPGSFKVDFALDGPIPWKASACLQAGTVHVGGTLAEIAASEEQVAKGVHPERPYVLAAQQSLFDPSRAPEGKQTLWAYCHVPSGSTVDMTERIEAQIERFAPGFRDRILARHVWKPADLERYNANYIGGDINGGMQDIWQFFTRPTIRPVPYTTPVKNLYLCSSSTPPGGGVHGLCGYFAAQAVLRRYFRETAMALRM</sequence>
<dbReference type="PANTHER" id="PTHR10668">
    <property type="entry name" value="PHYTOENE DEHYDROGENASE"/>
    <property type="match status" value="1"/>
</dbReference>
<dbReference type="PANTHER" id="PTHR10668:SF105">
    <property type="entry name" value="DEHYDROGENASE-RELATED"/>
    <property type="match status" value="1"/>
</dbReference>
<dbReference type="Gene3D" id="3.50.50.60">
    <property type="entry name" value="FAD/NAD(P)-binding domain"/>
    <property type="match status" value="1"/>
</dbReference>
<protein>
    <submittedName>
        <fullName evidence="1">FAD-dependent oxidoreductase</fullName>
    </submittedName>
</protein>
<proteinExistence type="predicted"/>
<dbReference type="Proteomes" id="UP000597444">
    <property type="component" value="Unassembled WGS sequence"/>
</dbReference>
<dbReference type="Pfam" id="PF13450">
    <property type="entry name" value="NAD_binding_8"/>
    <property type="match status" value="1"/>
</dbReference>
<dbReference type="EMBL" id="BNJK01000001">
    <property type="protein sequence ID" value="GHO95755.1"/>
    <property type="molecule type" value="Genomic_DNA"/>
</dbReference>
<evidence type="ECO:0000313" key="2">
    <source>
        <dbReference type="Proteomes" id="UP000597444"/>
    </source>
</evidence>
<name>A0A8J3N4W3_9CHLR</name>
<evidence type="ECO:0000313" key="1">
    <source>
        <dbReference type="EMBL" id="GHO95755.1"/>
    </source>
</evidence>
<accession>A0A8J3N4W3</accession>